<evidence type="ECO:0000313" key="2">
    <source>
        <dbReference type="EMBL" id="SCY37454.1"/>
    </source>
</evidence>
<reference evidence="2 3" key="1">
    <citation type="submission" date="2016-10" db="EMBL/GenBank/DDBJ databases">
        <authorList>
            <person name="de Groot N.N."/>
        </authorList>
    </citation>
    <scope>NUCLEOTIDE SEQUENCE [LARGE SCALE GENOMIC DNA]</scope>
    <source>
        <strain evidence="2 3">AA1</strain>
    </source>
</reference>
<dbReference type="STRING" id="419481.SAMN05216233_10814"/>
<evidence type="ECO:0000259" key="1">
    <source>
        <dbReference type="Pfam" id="PF08448"/>
    </source>
</evidence>
<protein>
    <submittedName>
        <fullName evidence="2">PAS fold-containing protein</fullName>
    </submittedName>
</protein>
<accession>A0A1G5FE69</accession>
<dbReference type="EMBL" id="FMUX01000008">
    <property type="protein sequence ID" value="SCY37454.1"/>
    <property type="molecule type" value="Genomic_DNA"/>
</dbReference>
<gene>
    <name evidence="2" type="ORF">SAMN05216233_10814</name>
</gene>
<sequence>MLKFRWLATEEKRNIVSVVNSLPDPVFIMDRQGRYLDVLGGTERSLYDNPGYLKGKTLYEVLPEASADHYLSMIHSALDTGTIQVVEYSLMPDTLKNNPGDGPRHLQWFQGRISPLHTGEGPPELILWTVINITEKKQVELERDRAMADLEKALAEIRTLKGILPICSACKKIRDEQGEWHPLETYISHNSEADFTHGICPECKHKLYPECCRDTPGNM</sequence>
<dbReference type="Proteomes" id="UP000198870">
    <property type="component" value="Unassembled WGS sequence"/>
</dbReference>
<dbReference type="OrthoDB" id="5503776at2"/>
<proteinExistence type="predicted"/>
<dbReference type="InterPro" id="IPR013656">
    <property type="entry name" value="PAS_4"/>
</dbReference>
<dbReference type="Pfam" id="PF08448">
    <property type="entry name" value="PAS_4"/>
    <property type="match status" value="1"/>
</dbReference>
<organism evidence="2 3">
    <name type="scientific">Desulfoluna spongiiphila</name>
    <dbReference type="NCBI Taxonomy" id="419481"/>
    <lineage>
        <taxon>Bacteria</taxon>
        <taxon>Pseudomonadati</taxon>
        <taxon>Thermodesulfobacteriota</taxon>
        <taxon>Desulfobacteria</taxon>
        <taxon>Desulfobacterales</taxon>
        <taxon>Desulfolunaceae</taxon>
        <taxon>Desulfoluna</taxon>
    </lineage>
</organism>
<dbReference type="AlphaFoldDB" id="A0A1G5FE69"/>
<dbReference type="InterPro" id="IPR000014">
    <property type="entry name" value="PAS"/>
</dbReference>
<keyword evidence="3" id="KW-1185">Reference proteome</keyword>
<feature type="domain" description="PAS fold-4" evidence="1">
    <location>
        <begin position="19"/>
        <end position="137"/>
    </location>
</feature>
<name>A0A1G5FE69_9BACT</name>
<dbReference type="InterPro" id="IPR035965">
    <property type="entry name" value="PAS-like_dom_sf"/>
</dbReference>
<evidence type="ECO:0000313" key="3">
    <source>
        <dbReference type="Proteomes" id="UP000198870"/>
    </source>
</evidence>
<dbReference type="Gene3D" id="3.30.450.20">
    <property type="entry name" value="PAS domain"/>
    <property type="match status" value="1"/>
</dbReference>
<dbReference type="SUPFAM" id="SSF55785">
    <property type="entry name" value="PYP-like sensor domain (PAS domain)"/>
    <property type="match status" value="1"/>
</dbReference>
<dbReference type="RefSeq" id="WP_092210882.1">
    <property type="nucleotide sequence ID" value="NZ_FMUX01000008.1"/>
</dbReference>
<dbReference type="CDD" id="cd00130">
    <property type="entry name" value="PAS"/>
    <property type="match status" value="1"/>
</dbReference>